<gene>
    <name evidence="2" type="primary">TCB2_347</name>
    <name evidence="2" type="ORF">TNCV_1997471</name>
</gene>
<dbReference type="Proteomes" id="UP000887159">
    <property type="component" value="Unassembled WGS sequence"/>
</dbReference>
<feature type="chain" id="PRO_5036500011" evidence="1">
    <location>
        <begin position="24"/>
        <end position="211"/>
    </location>
</feature>
<evidence type="ECO:0000256" key="1">
    <source>
        <dbReference type="SAM" id="SignalP"/>
    </source>
</evidence>
<keyword evidence="1" id="KW-0732">Signal</keyword>
<feature type="signal peptide" evidence="1">
    <location>
        <begin position="1"/>
        <end position="23"/>
    </location>
</feature>
<comment type="caution">
    <text evidence="2">The sequence shown here is derived from an EMBL/GenBank/DDBJ whole genome shotgun (WGS) entry which is preliminary data.</text>
</comment>
<reference evidence="2" key="1">
    <citation type="submission" date="2020-08" db="EMBL/GenBank/DDBJ databases">
        <title>Multicomponent nature underlies the extraordinary mechanical properties of spider dragline silk.</title>
        <authorList>
            <person name="Kono N."/>
            <person name="Nakamura H."/>
            <person name="Mori M."/>
            <person name="Yoshida Y."/>
            <person name="Ohtoshi R."/>
            <person name="Malay A.D."/>
            <person name="Moran D.A.P."/>
            <person name="Tomita M."/>
            <person name="Numata K."/>
            <person name="Arakawa K."/>
        </authorList>
    </citation>
    <scope>NUCLEOTIDE SEQUENCE</scope>
</reference>
<dbReference type="EMBL" id="BMAU01021195">
    <property type="protein sequence ID" value="GFX97015.1"/>
    <property type="molecule type" value="Genomic_DNA"/>
</dbReference>
<evidence type="ECO:0000313" key="2">
    <source>
        <dbReference type="EMBL" id="GFX97015.1"/>
    </source>
</evidence>
<organism evidence="2 3">
    <name type="scientific">Trichonephila clavipes</name>
    <name type="common">Golden silk orbweaver</name>
    <name type="synonym">Nephila clavipes</name>
    <dbReference type="NCBI Taxonomy" id="2585209"/>
    <lineage>
        <taxon>Eukaryota</taxon>
        <taxon>Metazoa</taxon>
        <taxon>Ecdysozoa</taxon>
        <taxon>Arthropoda</taxon>
        <taxon>Chelicerata</taxon>
        <taxon>Arachnida</taxon>
        <taxon>Araneae</taxon>
        <taxon>Araneomorphae</taxon>
        <taxon>Entelegynae</taxon>
        <taxon>Araneoidea</taxon>
        <taxon>Nephilidae</taxon>
        <taxon>Trichonephila</taxon>
    </lineage>
</organism>
<dbReference type="Gene3D" id="3.30.420.10">
    <property type="entry name" value="Ribonuclease H-like superfamily/Ribonuclease H"/>
    <property type="match status" value="1"/>
</dbReference>
<evidence type="ECO:0000313" key="3">
    <source>
        <dbReference type="Proteomes" id="UP000887159"/>
    </source>
</evidence>
<dbReference type="GO" id="GO:0003676">
    <property type="term" value="F:nucleic acid binding"/>
    <property type="evidence" value="ECO:0007669"/>
    <property type="project" value="InterPro"/>
</dbReference>
<dbReference type="AlphaFoldDB" id="A0A8X6RMM7"/>
<accession>A0A8X6RMM7</accession>
<dbReference type="InterPro" id="IPR036397">
    <property type="entry name" value="RNaseH_sf"/>
</dbReference>
<name>A0A8X6RMM7_TRICX</name>
<protein>
    <submittedName>
        <fullName evidence="2">Transposable element Tcb2 transposase</fullName>
    </submittedName>
</protein>
<keyword evidence="3" id="KW-1185">Reference proteome</keyword>
<proteinExistence type="predicted"/>
<sequence>MGLSQADAAGVLMCLVVWSTVSGINIKPKHLCPEDMFQARRPVVRVPLNRRQKRARLSWAREHVSSTRQRWDFVLLTGESKFTLESDSGRLLIWRKRNARYHQSNNVERHSYQGGGIMVWAGISHGGHTYLHVFQGGTLTGVRYRDEILDPYVHPHAEAIGNDFILMDGNARPHRAVIAEKYLEGSWFGENGMVNSISRLKSDVVYLRLSG</sequence>